<gene>
    <name evidence="3" type="ORF">BXY45_13735</name>
</gene>
<evidence type="ECO:0000313" key="4">
    <source>
        <dbReference type="Proteomes" id="UP000245469"/>
    </source>
</evidence>
<feature type="compositionally biased region" description="Low complexity" evidence="1">
    <location>
        <begin position="40"/>
        <end position="58"/>
    </location>
</feature>
<dbReference type="EMBL" id="QGDQ01000037">
    <property type="protein sequence ID" value="PWJ47492.1"/>
    <property type="molecule type" value="Genomic_DNA"/>
</dbReference>
<feature type="compositionally biased region" description="Polar residues" evidence="1">
    <location>
        <begin position="274"/>
        <end position="286"/>
    </location>
</feature>
<feature type="compositionally biased region" description="Low complexity" evidence="1">
    <location>
        <begin position="207"/>
        <end position="273"/>
    </location>
</feature>
<keyword evidence="2" id="KW-0812">Transmembrane</keyword>
<feature type="region of interest" description="Disordered" evidence="1">
    <location>
        <begin position="182"/>
        <end position="286"/>
    </location>
</feature>
<feature type="compositionally biased region" description="Low complexity" evidence="1">
    <location>
        <begin position="86"/>
        <end position="104"/>
    </location>
</feature>
<proteinExistence type="predicted"/>
<dbReference type="AlphaFoldDB" id="A0A315ZQC3"/>
<dbReference type="Proteomes" id="UP000245469">
    <property type="component" value="Unassembled WGS sequence"/>
</dbReference>
<evidence type="ECO:0000313" key="3">
    <source>
        <dbReference type="EMBL" id="PWJ47492.1"/>
    </source>
</evidence>
<evidence type="ECO:0000256" key="1">
    <source>
        <dbReference type="SAM" id="MobiDB-lite"/>
    </source>
</evidence>
<organism evidence="3 4">
    <name type="scientific">Quadrisphaera granulorum</name>
    <dbReference type="NCBI Taxonomy" id="317664"/>
    <lineage>
        <taxon>Bacteria</taxon>
        <taxon>Bacillati</taxon>
        <taxon>Actinomycetota</taxon>
        <taxon>Actinomycetes</taxon>
        <taxon>Kineosporiales</taxon>
        <taxon>Kineosporiaceae</taxon>
        <taxon>Quadrisphaera</taxon>
    </lineage>
</organism>
<keyword evidence="2" id="KW-1133">Transmembrane helix</keyword>
<feature type="region of interest" description="Disordered" evidence="1">
    <location>
        <begin position="1"/>
        <end position="114"/>
    </location>
</feature>
<protein>
    <submittedName>
        <fullName evidence="3">Uncharacterized protein</fullName>
    </submittedName>
</protein>
<keyword evidence="4" id="KW-1185">Reference proteome</keyword>
<name>A0A315ZQC3_9ACTN</name>
<feature type="transmembrane region" description="Helical" evidence="2">
    <location>
        <begin position="116"/>
        <end position="139"/>
    </location>
</feature>
<reference evidence="3 4" key="1">
    <citation type="submission" date="2018-03" db="EMBL/GenBank/DDBJ databases">
        <title>Genomic Encyclopedia of Archaeal and Bacterial Type Strains, Phase II (KMG-II): from individual species to whole genera.</title>
        <authorList>
            <person name="Goeker M."/>
        </authorList>
    </citation>
    <scope>NUCLEOTIDE SEQUENCE [LARGE SCALE GENOMIC DNA]</scope>
    <source>
        <strain evidence="3 4">DSM 44889</strain>
    </source>
</reference>
<dbReference type="RefSeq" id="WP_109776397.1">
    <property type="nucleotide sequence ID" value="NZ_QGDQ01000037.1"/>
</dbReference>
<keyword evidence="2" id="KW-0472">Membrane</keyword>
<sequence>MDDEIIDLRSAPSTPLPPGPMLRTTRLAHTPGMTVPGPRSTGAAGSNGSGSPTGTPASRVAAGRQPQDSLTRSRARGAGQAGGTGTRANTGTPVTRATARAGEAARTRPSRRPRTAVVVGTLACAASLLAGLLAGAAAGSSALDGAIQRADAAESSLRAAHSDAAEAQRVAEDTGTLLREAEAARDTAQSEASAATARVEELEQQLASRSRTKATSTTTGKTTTATTGTASSKSSSTAGSGTGSAAASGTGTGTSANSSSATGTGSGSSTDGSIQTPESSTAGTTE</sequence>
<accession>A0A315ZQC3</accession>
<comment type="caution">
    <text evidence="3">The sequence shown here is derived from an EMBL/GenBank/DDBJ whole genome shotgun (WGS) entry which is preliminary data.</text>
</comment>
<evidence type="ECO:0000256" key="2">
    <source>
        <dbReference type="SAM" id="Phobius"/>
    </source>
</evidence>